<dbReference type="Gene3D" id="1.20.20.20">
    <property type="entry name" value="Haemophore, haem-binding domain"/>
    <property type="match status" value="1"/>
</dbReference>
<protein>
    <submittedName>
        <fullName evidence="2">Exported protein</fullName>
    </submittedName>
</protein>
<sequence>MSSIPRFVTYTGIALAALGVSTFGAPLAAAEDPPNCTPADLLGVTSGVAASESVYLHTHPEVNDFFNGFKGKSRSEIRSAIDGYMAANPDVKADLDGIRQPVTDFKERCGVAVSPIN</sequence>
<feature type="domain" description="Haemophore haem-binding" evidence="1">
    <location>
        <begin position="34"/>
        <end position="110"/>
    </location>
</feature>
<dbReference type="NCBIfam" id="TIGR04529">
    <property type="entry name" value="MTB_hemophore"/>
    <property type="match status" value="1"/>
</dbReference>
<dbReference type="GO" id="GO:0020037">
    <property type="term" value="F:heme binding"/>
    <property type="evidence" value="ECO:0007669"/>
    <property type="project" value="InterPro"/>
</dbReference>
<dbReference type="InterPro" id="IPR038378">
    <property type="entry name" value="MHB_sf"/>
</dbReference>
<dbReference type="AlphaFoldDB" id="A0A0U0ZMU3"/>
<reference evidence="2 3" key="1">
    <citation type="submission" date="2015-03" db="EMBL/GenBank/DDBJ databases">
        <authorList>
            <person name="Murphy D."/>
        </authorList>
    </citation>
    <scope>NUCLEOTIDE SEQUENCE [LARGE SCALE GENOMIC DNA]</scope>
    <source>
        <strain evidence="2 3">PAP088</strain>
    </source>
</reference>
<evidence type="ECO:0000259" key="1">
    <source>
        <dbReference type="Pfam" id="PF16525"/>
    </source>
</evidence>
<accession>A0A0U0ZMU3</accession>
<name>A0A0U0ZMU3_9MYCO</name>
<gene>
    <name evidence="2" type="ORF">ERS075579_02737</name>
</gene>
<dbReference type="Proteomes" id="UP000045782">
    <property type="component" value="Unassembled WGS sequence"/>
</dbReference>
<evidence type="ECO:0000313" key="2">
    <source>
        <dbReference type="EMBL" id="CPV55889.1"/>
    </source>
</evidence>
<evidence type="ECO:0000313" key="3">
    <source>
        <dbReference type="Proteomes" id="UP000045782"/>
    </source>
</evidence>
<organism evidence="2 3">
    <name type="scientific">Mycobacteroides abscessus</name>
    <dbReference type="NCBI Taxonomy" id="36809"/>
    <lineage>
        <taxon>Bacteria</taxon>
        <taxon>Bacillati</taxon>
        <taxon>Actinomycetota</taxon>
        <taxon>Actinomycetes</taxon>
        <taxon>Mycobacteriales</taxon>
        <taxon>Mycobacteriaceae</taxon>
        <taxon>Mycobacteroides</taxon>
    </lineage>
</organism>
<dbReference type="RefSeq" id="WP_016892917.1">
    <property type="nucleotide sequence ID" value="NZ_CSWP01000005.1"/>
</dbReference>
<dbReference type="EMBL" id="CSWP01000005">
    <property type="protein sequence ID" value="CPV55889.1"/>
    <property type="molecule type" value="Genomic_DNA"/>
</dbReference>
<dbReference type="Pfam" id="PF16525">
    <property type="entry name" value="MHB"/>
    <property type="match status" value="1"/>
</dbReference>
<proteinExistence type="predicted"/>
<dbReference type="InterPro" id="IPR032407">
    <property type="entry name" value="MHB"/>
</dbReference>